<name>A0A6J4ULG2_9BACT</name>
<dbReference type="SUPFAM" id="SSF57829">
    <property type="entry name" value="Zn-binding ribosomal proteins"/>
    <property type="match status" value="1"/>
</dbReference>
<sequence length="92" mass="9775">MKVCSSRGTTRKEAAMSVNTTVCGHCGTENPPGADECLKCGMPLTRSGGQELRAEADAENERWVFGLPAGATYARTWPAVPPPADPPSRTRN</sequence>
<organism evidence="2">
    <name type="scientific">uncultured Thermomicrobiales bacterium</name>
    <dbReference type="NCBI Taxonomy" id="1645740"/>
    <lineage>
        <taxon>Bacteria</taxon>
        <taxon>Pseudomonadati</taxon>
        <taxon>Thermomicrobiota</taxon>
        <taxon>Thermomicrobia</taxon>
        <taxon>Thermomicrobiales</taxon>
        <taxon>environmental samples</taxon>
    </lineage>
</organism>
<dbReference type="InterPro" id="IPR011332">
    <property type="entry name" value="Ribosomal_zn-bd"/>
</dbReference>
<dbReference type="AlphaFoldDB" id="A0A6J4ULG2"/>
<evidence type="ECO:0000259" key="1">
    <source>
        <dbReference type="Pfam" id="PF13240"/>
    </source>
</evidence>
<evidence type="ECO:0000313" key="2">
    <source>
        <dbReference type="EMBL" id="CAA9552590.1"/>
    </source>
</evidence>
<reference evidence="2" key="1">
    <citation type="submission" date="2020-02" db="EMBL/GenBank/DDBJ databases">
        <authorList>
            <person name="Meier V. D."/>
        </authorList>
    </citation>
    <scope>NUCLEOTIDE SEQUENCE</scope>
    <source>
        <strain evidence="2">AVDCRST_MAG88</strain>
    </source>
</reference>
<proteinExistence type="predicted"/>
<accession>A0A6J4ULG2</accession>
<protein>
    <recommendedName>
        <fullName evidence="1">Zinc-ribbon domain-containing protein</fullName>
    </recommendedName>
</protein>
<dbReference type="EMBL" id="CADCWM010000302">
    <property type="protein sequence ID" value="CAA9552590.1"/>
    <property type="molecule type" value="Genomic_DNA"/>
</dbReference>
<dbReference type="Pfam" id="PF13240">
    <property type="entry name" value="Zn_Ribbon_1"/>
    <property type="match status" value="1"/>
</dbReference>
<dbReference type="InterPro" id="IPR026870">
    <property type="entry name" value="Zinc_ribbon_dom"/>
</dbReference>
<feature type="domain" description="Zinc-ribbon" evidence="1">
    <location>
        <begin position="23"/>
        <end position="44"/>
    </location>
</feature>
<dbReference type="InterPro" id="IPR038587">
    <property type="entry name" value="Ribosomal_eL40_sf"/>
</dbReference>
<dbReference type="GO" id="GO:0006412">
    <property type="term" value="P:translation"/>
    <property type="evidence" value="ECO:0007669"/>
    <property type="project" value="InterPro"/>
</dbReference>
<gene>
    <name evidence="2" type="ORF">AVDCRST_MAG88-882</name>
</gene>
<dbReference type="Gene3D" id="4.10.1060.50">
    <property type="match status" value="1"/>
</dbReference>